<dbReference type="KEGG" id="ehn:H9Q80_18940"/>
<evidence type="ECO:0000313" key="2">
    <source>
        <dbReference type="Proteomes" id="UP000515856"/>
    </source>
</evidence>
<keyword evidence="2" id="KW-1185">Reference proteome</keyword>
<evidence type="ECO:0000313" key="1">
    <source>
        <dbReference type="EMBL" id="QNM12287.1"/>
    </source>
</evidence>
<reference evidence="1 2" key="1">
    <citation type="submission" date="2020-08" db="EMBL/GenBank/DDBJ databases">
        <authorList>
            <person name="Liu C."/>
            <person name="Sun Q."/>
        </authorList>
    </citation>
    <scope>NUCLEOTIDE SEQUENCE [LARGE SCALE GENOMIC DNA]</scope>
    <source>
        <strain evidence="1 2">NSJ-61</strain>
    </source>
</reference>
<dbReference type="AlphaFoldDB" id="A0A7G9GNA5"/>
<dbReference type="RefSeq" id="WP_158552232.1">
    <property type="nucleotide sequence ID" value="NZ_CP060636.1"/>
</dbReference>
<sequence length="51" mass="6261">MDQTDYYFIYICLCELTRRKKLTLNVANKILKEYEAFCHPVYKHELTKMNQ</sequence>
<accession>A0A7G9GNA5</accession>
<name>A0A7G9GNA5_9FIRM</name>
<dbReference type="EMBL" id="CP060636">
    <property type="protein sequence ID" value="QNM12287.1"/>
    <property type="molecule type" value="Genomic_DNA"/>
</dbReference>
<gene>
    <name evidence="1" type="ORF">H9Q80_18940</name>
</gene>
<protein>
    <submittedName>
        <fullName evidence="1">Uncharacterized protein</fullName>
    </submittedName>
</protein>
<dbReference type="Proteomes" id="UP000515856">
    <property type="component" value="Chromosome"/>
</dbReference>
<proteinExistence type="predicted"/>
<organism evidence="1 2">
    <name type="scientific">[Eubacterium] hominis</name>
    <dbReference type="NCBI Taxonomy" id="2764325"/>
    <lineage>
        <taxon>Bacteria</taxon>
        <taxon>Bacillati</taxon>
        <taxon>Bacillota</taxon>
        <taxon>Erysipelotrichia</taxon>
        <taxon>Erysipelotrichales</taxon>
        <taxon>Erysipelotrichaceae</taxon>
        <taxon>Amedibacillus</taxon>
    </lineage>
</organism>